<feature type="region of interest" description="Disordered" evidence="2">
    <location>
        <begin position="1418"/>
        <end position="1470"/>
    </location>
</feature>
<comment type="similarity">
    <text evidence="1">Belongs to the protein-tyrosine phosphatase family. Non-receptor class subfamily.</text>
</comment>
<dbReference type="Pfam" id="PF00102">
    <property type="entry name" value="Y_phosphatase"/>
    <property type="match status" value="2"/>
</dbReference>
<feature type="compositionally biased region" description="Low complexity" evidence="2">
    <location>
        <begin position="1323"/>
        <end position="1339"/>
    </location>
</feature>
<dbReference type="SMART" id="SM00194">
    <property type="entry name" value="PTPc"/>
    <property type="match status" value="1"/>
</dbReference>
<feature type="compositionally biased region" description="Low complexity" evidence="2">
    <location>
        <begin position="523"/>
        <end position="537"/>
    </location>
</feature>
<dbReference type="PROSITE" id="PS00383">
    <property type="entry name" value="TYR_PHOSPHATASE_1"/>
    <property type="match status" value="1"/>
</dbReference>
<gene>
    <name evidence="5" type="ORF">BCV70DRAFT_103071</name>
</gene>
<dbReference type="SUPFAM" id="SSF52821">
    <property type="entry name" value="Rhodanese/Cell cycle control phosphatase"/>
    <property type="match status" value="1"/>
</dbReference>
<feature type="region of interest" description="Disordered" evidence="2">
    <location>
        <begin position="114"/>
        <end position="138"/>
    </location>
</feature>
<name>A0A317XNR5_9BASI</name>
<feature type="compositionally biased region" description="Low complexity" evidence="2">
    <location>
        <begin position="114"/>
        <end position="132"/>
    </location>
</feature>
<dbReference type="Gene3D" id="3.40.250.10">
    <property type="entry name" value="Rhodanese-like domain"/>
    <property type="match status" value="1"/>
</dbReference>
<feature type="region of interest" description="Disordered" evidence="2">
    <location>
        <begin position="323"/>
        <end position="366"/>
    </location>
</feature>
<feature type="region of interest" description="Disordered" evidence="2">
    <location>
        <begin position="436"/>
        <end position="498"/>
    </location>
</feature>
<protein>
    <recommendedName>
        <fullName evidence="7">Phosphatases II</fullName>
    </recommendedName>
</protein>
<dbReference type="InParanoid" id="A0A317XNR5"/>
<feature type="compositionally biased region" description="Low complexity" evidence="2">
    <location>
        <begin position="1419"/>
        <end position="1429"/>
    </location>
</feature>
<feature type="compositionally biased region" description="Polar residues" evidence="2">
    <location>
        <begin position="1254"/>
        <end position="1269"/>
    </location>
</feature>
<keyword evidence="6" id="KW-1185">Reference proteome</keyword>
<feature type="compositionally biased region" description="Polar residues" evidence="2">
    <location>
        <begin position="1031"/>
        <end position="1051"/>
    </location>
</feature>
<dbReference type="STRING" id="1882483.A0A317XNR5"/>
<dbReference type="PROSITE" id="PS50055">
    <property type="entry name" value="TYR_PHOSPHATASE_PTP"/>
    <property type="match status" value="1"/>
</dbReference>
<dbReference type="OrthoDB" id="6058203at2759"/>
<evidence type="ECO:0000313" key="5">
    <source>
        <dbReference type="EMBL" id="PWY99954.1"/>
    </source>
</evidence>
<feature type="region of interest" description="Disordered" evidence="2">
    <location>
        <begin position="1"/>
        <end position="79"/>
    </location>
</feature>
<dbReference type="PRINTS" id="PR00700">
    <property type="entry name" value="PRTYPHPHTASE"/>
</dbReference>
<feature type="compositionally biased region" description="Low complexity" evidence="2">
    <location>
        <begin position="1"/>
        <end position="18"/>
    </location>
</feature>
<feature type="compositionally biased region" description="Low complexity" evidence="2">
    <location>
        <begin position="1184"/>
        <end position="1212"/>
    </location>
</feature>
<dbReference type="Proteomes" id="UP000246740">
    <property type="component" value="Unassembled WGS sequence"/>
</dbReference>
<dbReference type="InterPro" id="IPR050348">
    <property type="entry name" value="Protein-Tyr_Phosphatase"/>
</dbReference>
<feature type="compositionally biased region" description="Polar residues" evidence="2">
    <location>
        <begin position="539"/>
        <end position="555"/>
    </location>
</feature>
<dbReference type="InterPro" id="IPR003595">
    <property type="entry name" value="Tyr_Pase_cat"/>
</dbReference>
<organism evidence="5 6">
    <name type="scientific">Testicularia cyperi</name>
    <dbReference type="NCBI Taxonomy" id="1882483"/>
    <lineage>
        <taxon>Eukaryota</taxon>
        <taxon>Fungi</taxon>
        <taxon>Dikarya</taxon>
        <taxon>Basidiomycota</taxon>
        <taxon>Ustilaginomycotina</taxon>
        <taxon>Ustilaginomycetes</taxon>
        <taxon>Ustilaginales</taxon>
        <taxon>Anthracoideaceae</taxon>
        <taxon>Testicularia</taxon>
    </lineage>
</organism>
<feature type="region of interest" description="Disordered" evidence="2">
    <location>
        <begin position="1029"/>
        <end position="1403"/>
    </location>
</feature>
<evidence type="ECO:0008006" key="7">
    <source>
        <dbReference type="Google" id="ProtNLM"/>
    </source>
</evidence>
<dbReference type="PANTHER" id="PTHR19134:SF561">
    <property type="entry name" value="PROTEIN TYROSINE PHOSPHATASE 36E, ISOFORM A"/>
    <property type="match status" value="1"/>
</dbReference>
<accession>A0A317XNR5</accession>
<feature type="compositionally biased region" description="Polar residues" evidence="2">
    <location>
        <begin position="1216"/>
        <end position="1230"/>
    </location>
</feature>
<evidence type="ECO:0000259" key="4">
    <source>
        <dbReference type="PROSITE" id="PS50056"/>
    </source>
</evidence>
<feature type="region of interest" description="Disordered" evidence="2">
    <location>
        <begin position="518"/>
        <end position="565"/>
    </location>
</feature>
<dbReference type="InterPro" id="IPR029021">
    <property type="entry name" value="Prot-tyrosine_phosphatase-like"/>
</dbReference>
<feature type="compositionally biased region" description="Low complexity" evidence="2">
    <location>
        <begin position="1375"/>
        <end position="1395"/>
    </location>
</feature>
<dbReference type="InterPro" id="IPR036873">
    <property type="entry name" value="Rhodanese-like_dom_sf"/>
</dbReference>
<feature type="compositionally biased region" description="Low complexity" evidence="2">
    <location>
        <begin position="50"/>
        <end position="66"/>
    </location>
</feature>
<feature type="compositionally biased region" description="Acidic residues" evidence="2">
    <location>
        <begin position="1435"/>
        <end position="1446"/>
    </location>
</feature>
<dbReference type="InterPro" id="IPR016130">
    <property type="entry name" value="Tyr_Pase_AS"/>
</dbReference>
<feature type="compositionally biased region" description="Basic and acidic residues" evidence="2">
    <location>
        <begin position="1458"/>
        <end position="1468"/>
    </location>
</feature>
<dbReference type="SMART" id="SM00404">
    <property type="entry name" value="PTPc_motif"/>
    <property type="match status" value="1"/>
</dbReference>
<feature type="domain" description="Tyrosine specific protein phosphatases" evidence="4">
    <location>
        <begin position="986"/>
        <end position="1006"/>
    </location>
</feature>
<evidence type="ECO:0000313" key="6">
    <source>
        <dbReference type="Proteomes" id="UP000246740"/>
    </source>
</evidence>
<evidence type="ECO:0000256" key="1">
    <source>
        <dbReference type="ARBA" id="ARBA00009649"/>
    </source>
</evidence>
<evidence type="ECO:0000256" key="2">
    <source>
        <dbReference type="SAM" id="MobiDB-lite"/>
    </source>
</evidence>
<dbReference type="EMBL" id="KZ819193">
    <property type="protein sequence ID" value="PWY99954.1"/>
    <property type="molecule type" value="Genomic_DNA"/>
</dbReference>
<feature type="compositionally biased region" description="Polar residues" evidence="2">
    <location>
        <begin position="1283"/>
        <end position="1317"/>
    </location>
</feature>
<feature type="region of interest" description="Disordered" evidence="2">
    <location>
        <begin position="849"/>
        <end position="897"/>
    </location>
</feature>
<proteinExistence type="inferred from homology"/>
<feature type="domain" description="Tyrosine-protein phosphatase" evidence="3">
    <location>
        <begin position="731"/>
        <end position="1014"/>
    </location>
</feature>
<reference evidence="5 6" key="1">
    <citation type="journal article" date="2018" name="Mol. Biol. Evol.">
        <title>Broad Genomic Sampling Reveals a Smut Pathogenic Ancestry of the Fungal Clade Ustilaginomycotina.</title>
        <authorList>
            <person name="Kijpornyongpan T."/>
            <person name="Mondo S.J."/>
            <person name="Barry K."/>
            <person name="Sandor L."/>
            <person name="Lee J."/>
            <person name="Lipzen A."/>
            <person name="Pangilinan J."/>
            <person name="LaButti K."/>
            <person name="Hainaut M."/>
            <person name="Henrissat B."/>
            <person name="Grigoriev I.V."/>
            <person name="Spatafora J.W."/>
            <person name="Aime M.C."/>
        </authorList>
    </citation>
    <scope>NUCLEOTIDE SEQUENCE [LARGE SCALE GENOMIC DNA]</scope>
    <source>
        <strain evidence="5 6">MCA 3645</strain>
    </source>
</reference>
<dbReference type="InterPro" id="IPR000387">
    <property type="entry name" value="Tyr_Pase_dom"/>
</dbReference>
<dbReference type="PROSITE" id="PS50056">
    <property type="entry name" value="TYR_PHOSPHATASE_2"/>
    <property type="match status" value="1"/>
</dbReference>
<evidence type="ECO:0000259" key="3">
    <source>
        <dbReference type="PROSITE" id="PS50055"/>
    </source>
</evidence>
<dbReference type="InterPro" id="IPR000242">
    <property type="entry name" value="PTP_cat"/>
</dbReference>
<feature type="compositionally biased region" description="Low complexity" evidence="2">
    <location>
        <begin position="1125"/>
        <end position="1137"/>
    </location>
</feature>
<feature type="compositionally biased region" description="Polar residues" evidence="2">
    <location>
        <begin position="30"/>
        <end position="43"/>
    </location>
</feature>
<feature type="compositionally biased region" description="Polar residues" evidence="2">
    <location>
        <begin position="1340"/>
        <end position="1357"/>
    </location>
</feature>
<dbReference type="GO" id="GO:0004725">
    <property type="term" value="F:protein tyrosine phosphatase activity"/>
    <property type="evidence" value="ECO:0007669"/>
    <property type="project" value="InterPro"/>
</dbReference>
<dbReference type="Gene3D" id="3.90.190.10">
    <property type="entry name" value="Protein tyrosine phosphatase superfamily"/>
    <property type="match status" value="1"/>
</dbReference>
<feature type="compositionally biased region" description="Low complexity" evidence="2">
    <location>
        <begin position="342"/>
        <end position="354"/>
    </location>
</feature>
<dbReference type="SUPFAM" id="SSF52799">
    <property type="entry name" value="(Phosphotyrosine protein) phosphatases II"/>
    <property type="match status" value="1"/>
</dbReference>
<dbReference type="PANTHER" id="PTHR19134">
    <property type="entry name" value="RECEPTOR-TYPE TYROSINE-PROTEIN PHOSPHATASE"/>
    <property type="match status" value="1"/>
</dbReference>
<feature type="compositionally biased region" description="Low complexity" evidence="2">
    <location>
        <begin position="1231"/>
        <end position="1249"/>
    </location>
</feature>
<sequence length="1531" mass="160775">MMTTQSPQPSSATASSSSGRRLKLPLPSLSFGNGSASTSTQKPDFSRWQPSATTGAPGFATGPGSSTMGAPASSNHTSAEPDYFATAHVPGSGGGLHGANDGMRIASPFALQRSAETGSGASTVAATPAASTQDHGDSHPWAKLFGDGGMKTALPEGFQAGRMAVPPTPAANVGSVPTSKSVSGAVSGGVPPDLSSKHATAKFKHGMTSSNSLPIPSAASRARSQAAGINADLAKYKGLSADEFARMVVPPTWIDDAKLDSAPKGPVKIADDVLLLDIRPSTSFSLARINSSINICAPSTLLKRPGITVERIEDEMLGSASDRQRFMRWRKGPSNKQRDTVSGSTKDISSSESSSPKRGHTVSLPDEPGINKIIVLDTDTSRIDGAGNATAGGGGPCLVGMLKKFDAAGYAGELYWLVGGFNRLVQSSKVKHLIETGPLSSGQDSATDDDETLPDHEDVPRLAGRTVSSQTAPTLRLNGAAQGPVSGAGSLRKPPQKKLSLVQPRGLPLEAFQSQSTVAGWPGQAQEQPPQLQLEAGNNGRSQTRVGDNTTTSQIRPKDAAQPKNAAASMSFTGSRLGQALRGAASMARSAAACANPFFDNIRQNRELQHGITERIPMDLPSMSEAEIEALPQFLRQLVRMPQQERAQTLAEAFFEVEKAEQNRLIATMQQHSAESDQDPRSKGFARAQAAALFSRARAKTDAIRQSLSETARSHAFPFSIAAALERGSDNRYNNIWTYEHSRVRLLKPRTRSDPGSDYLNGSYVQPAEQFGSRRRYIATQAPLPTTFESFWTAVWEQGSRVIVMLTREHESGRIQSHPYWLQTEYGPSIRLELVEETVLDDAGKPMPAEDCKHVLGQDSAGGNSDSSKNDGGHLFPLMAPQESEEEKKKAGSKASTIRRTLRLRNLSEPNEPARTIVQLQYIAWPDYHIPDTPDSLLTLMDMADASQSAADAELRGTSKGLRVDAAVQRSPSTSPATGKDDVLVGPMVVHCSAGVGRTGAFIVIDAALDVIRRCRRRFRGLASPAAWDNDSATVNTSRTNASGLQVSASDTPDVEMLPSTSPREGRFPRTPRKSLKRELSPTGMEIDSGSDSRRDVSSPPPMLRSRSSESGGVGSSSADLHGTSWSSSSSSVTSSSALGTPARPFSSSTDSAMGESSDFRNPFSAQNFRFMPNAGGLGGRVGANGEASAPIGLQSPPRSSLPPFSLAPADAWRQAASSPYSEVSTPSLHSGSARSSFSSAAGFGANGAPHSRLPSNGLSPTPSESSRSIDGALAGMNPFELTLSQDSSALGATGSSDQGRSPSLSSSWSAVGSEQQDGGRGSLSSSSAAALGDASTSTITGSNEPTPFDASSSSDTFGFGSLSASGKLGGGGTRSQLGLSASQSGASSASLASSDATPNTSASVSMANDLHRVGQSFADSKASSDAASQQENAEQYDDGSIDEEILPLPPSSLQLPSDRDPEGRNRSETVALRSKTADAAYASGEDIIRKTVDRAREQRMSLIQTGRQFVFVYSAVLAGILREMRTDGVQ</sequence>